<keyword evidence="11" id="KW-1185">Reference proteome</keyword>
<evidence type="ECO:0000313" key="9">
    <source>
        <dbReference type="EMBL" id="KRG17282.1"/>
    </source>
</evidence>
<dbReference type="EMBL" id="LKHV02000001">
    <property type="protein sequence ID" value="MCS5709076.1"/>
    <property type="molecule type" value="Genomic_DNA"/>
</dbReference>
<evidence type="ECO:0000256" key="5">
    <source>
        <dbReference type="ARBA" id="ARBA00022989"/>
    </source>
</evidence>
<reference evidence="9" key="1">
    <citation type="submission" date="2015-09" db="EMBL/GenBank/DDBJ databases">
        <title>Draft Genome Sequences of Two Novel Amoeba-resistant Intranuclear Bacteria, Candidatus Berkiella cookevillensis and Candidatus Berkiella aquae.</title>
        <authorList>
            <person name="Mehari Y.T."/>
            <person name="Arivett B.A."/>
            <person name="Farone A.L."/>
            <person name="Gunderson J.H."/>
            <person name="Farone M.B."/>
        </authorList>
    </citation>
    <scope>NUCLEOTIDE SEQUENCE [LARGE SCALE GENOMIC DNA]</scope>
    <source>
        <strain evidence="9">CC99</strain>
    </source>
</reference>
<gene>
    <name evidence="10" type="ORF">CC99x_009185</name>
    <name evidence="9" type="ORF">CC99x_02476</name>
</gene>
<evidence type="ECO:0000256" key="6">
    <source>
        <dbReference type="ARBA" id="ARBA00023136"/>
    </source>
</evidence>
<keyword evidence="4 7" id="KW-0812">Transmembrane</keyword>
<evidence type="ECO:0000256" key="3">
    <source>
        <dbReference type="ARBA" id="ARBA00007931"/>
    </source>
</evidence>
<dbReference type="Proteomes" id="UP000051494">
    <property type="component" value="Unassembled WGS sequence"/>
</dbReference>
<dbReference type="PANTHER" id="PTHR13325">
    <property type="entry name" value="PROTEASE M50 MEMBRANE-BOUND TRANSCRIPTION FACTOR SITE 2 PROTEASE"/>
    <property type="match status" value="1"/>
</dbReference>
<protein>
    <recommendedName>
        <fullName evidence="8">Peptidase M50 domain-containing protein</fullName>
    </recommendedName>
</protein>
<dbReference type="GO" id="GO:0016020">
    <property type="term" value="C:membrane"/>
    <property type="evidence" value="ECO:0007669"/>
    <property type="project" value="InterPro"/>
</dbReference>
<feature type="transmembrane region" description="Helical" evidence="7">
    <location>
        <begin position="361"/>
        <end position="384"/>
    </location>
</feature>
<feature type="transmembrane region" description="Helical" evidence="7">
    <location>
        <begin position="427"/>
        <end position="445"/>
    </location>
</feature>
<accession>A0A0Q9YHP9</accession>
<comment type="caution">
    <text evidence="9">The sequence shown here is derived from an EMBL/GenBank/DDBJ whole genome shotgun (WGS) entry which is preliminary data.</text>
</comment>
<dbReference type="PANTHER" id="PTHR13325:SF3">
    <property type="entry name" value="MEMBRANE-BOUND TRANSCRIPTION FACTOR SITE-2 PROTEASE"/>
    <property type="match status" value="1"/>
</dbReference>
<comment type="subcellular location">
    <subcellularLocation>
        <location evidence="2">Endomembrane system</location>
        <topology evidence="2">Multi-pass membrane protein</topology>
    </subcellularLocation>
</comment>
<dbReference type="GO" id="GO:0005737">
    <property type="term" value="C:cytoplasm"/>
    <property type="evidence" value="ECO:0007669"/>
    <property type="project" value="TreeGrafter"/>
</dbReference>
<feature type="domain" description="Peptidase M50" evidence="8">
    <location>
        <begin position="205"/>
        <end position="385"/>
    </location>
</feature>
<feature type="transmembrane region" description="Helical" evidence="7">
    <location>
        <begin position="256"/>
        <end position="278"/>
    </location>
</feature>
<feature type="transmembrane region" description="Helical" evidence="7">
    <location>
        <begin position="390"/>
        <end position="415"/>
    </location>
</feature>
<dbReference type="GO" id="GO:0012505">
    <property type="term" value="C:endomembrane system"/>
    <property type="evidence" value="ECO:0007669"/>
    <property type="project" value="UniProtKB-SubCell"/>
</dbReference>
<dbReference type="Pfam" id="PF02163">
    <property type="entry name" value="Peptidase_M50"/>
    <property type="match status" value="1"/>
</dbReference>
<feature type="transmembrane region" description="Helical" evidence="7">
    <location>
        <begin position="154"/>
        <end position="179"/>
    </location>
</feature>
<evidence type="ECO:0000313" key="11">
    <source>
        <dbReference type="Proteomes" id="UP000051494"/>
    </source>
</evidence>
<dbReference type="EMBL" id="LKHV01000020">
    <property type="protein sequence ID" value="KRG17282.1"/>
    <property type="molecule type" value="Genomic_DNA"/>
</dbReference>
<evidence type="ECO:0000259" key="8">
    <source>
        <dbReference type="Pfam" id="PF02163"/>
    </source>
</evidence>
<evidence type="ECO:0000256" key="1">
    <source>
        <dbReference type="ARBA" id="ARBA00001947"/>
    </source>
</evidence>
<dbReference type="InterPro" id="IPR001193">
    <property type="entry name" value="MBTPS2"/>
</dbReference>
<evidence type="ECO:0000313" key="10">
    <source>
        <dbReference type="EMBL" id="MCS5709076.1"/>
    </source>
</evidence>
<dbReference type="STRING" id="437022.CC99x_02476"/>
<evidence type="ECO:0000256" key="4">
    <source>
        <dbReference type="ARBA" id="ARBA00022692"/>
    </source>
</evidence>
<keyword evidence="5 7" id="KW-1133">Transmembrane helix</keyword>
<dbReference type="RefSeq" id="WP_057625561.1">
    <property type="nucleotide sequence ID" value="NZ_LKHV02000001.1"/>
</dbReference>
<dbReference type="GO" id="GO:0031293">
    <property type="term" value="P:membrane protein intracellular domain proteolysis"/>
    <property type="evidence" value="ECO:0007669"/>
    <property type="project" value="TreeGrafter"/>
</dbReference>
<organism evidence="9">
    <name type="scientific">Candidatus Berkiella cookevillensis</name>
    <dbReference type="NCBI Taxonomy" id="437022"/>
    <lineage>
        <taxon>Bacteria</taxon>
        <taxon>Pseudomonadati</taxon>
        <taxon>Pseudomonadota</taxon>
        <taxon>Gammaproteobacteria</taxon>
        <taxon>Candidatus Berkiellales</taxon>
        <taxon>Candidatus Berkiellaceae</taxon>
        <taxon>Candidatus Berkiella</taxon>
    </lineage>
</organism>
<reference evidence="10" key="2">
    <citation type="journal article" date="2016" name="Genome Announc.">
        <title>Draft Genome Sequences of Two Novel Amoeba-Resistant Intranuclear Bacteria, 'Candidatus Berkiella cookevillensis' and 'Candidatus Berkiella aquae'.</title>
        <authorList>
            <person name="Mehari Y.T."/>
            <person name="Arivett B.A."/>
            <person name="Farone A.L."/>
            <person name="Gunderson J.H."/>
            <person name="Farone M.B."/>
        </authorList>
    </citation>
    <scope>NUCLEOTIDE SEQUENCE</scope>
    <source>
        <strain evidence="10">CC99</strain>
    </source>
</reference>
<evidence type="ECO:0000256" key="2">
    <source>
        <dbReference type="ARBA" id="ARBA00004127"/>
    </source>
</evidence>
<dbReference type="OrthoDB" id="9759690at2"/>
<feature type="transmembrane region" description="Helical" evidence="7">
    <location>
        <begin position="284"/>
        <end position="303"/>
    </location>
</feature>
<evidence type="ECO:0000256" key="7">
    <source>
        <dbReference type="SAM" id="Phobius"/>
    </source>
</evidence>
<comment type="cofactor">
    <cofactor evidence="1">
        <name>Zn(2+)</name>
        <dbReference type="ChEBI" id="CHEBI:29105"/>
    </cofactor>
</comment>
<keyword evidence="6 7" id="KW-0472">Membrane</keyword>
<feature type="transmembrane region" description="Helical" evidence="7">
    <location>
        <begin position="191"/>
        <end position="210"/>
    </location>
</feature>
<sequence>MNDLIFSPLWYKVSDLKLRLKEDISIQKQSSMGNIAYLLHDKISNKHFRFQGNAYYFIGLLNGTRSVDHIWKHLNEKLEDDAPTQIEIVQLIIQLASNDLIKIDGLCRFLESYRQGQEHQQKNLINKLMNPLSIKLHIANPDNFLNKTYPYVKWIFTPLSGLFCILIILLGLSQILVHFSNLYRDIHTEIINLQNLSILIPCYCIIKLLHELGHAYAVKRWGGIIQDMGVVLMALIPFAYVNASAATLFKEKYKRIIVSAAGIIVELFLASISILIWVNISDGFIKLICLNIISIGLVSTFFFNGNPLLKYDGYYILADLLNISNLSSKSKQYLMQKIETIVYGKSKISLNICTAYEKTCLILYGILSSIYRIFIFYSILVFIINKYFFWGVIIAIWTLCTQIFSPIARYAYALYFSNELEDCRNRIFMFWFGFLLALYIIAFHVKIPCFTYAEGIVWIRDSAIIRAQEEGFVSKILKHPLALVNKNDAIIQLDNFLLSAEKNNLIGKREEIKAMLIKNVHSNYTKSENLKNQYHQITVALDKVKKDMNQLSISSQESGRLILMNQQDLIGKYIKKGDIIGYIQDNQFPTIQVAIPQSDFDIINDSINAVKIKFNKYSQNEFSAQIINPRINITNTLPSASLGNEGGGTIKTNADKSGIKTEENIFVVELSFPTLEQHSLLGKRVYVKLYHNDKTLAHQLLIKIKKLFFREINA</sequence>
<proteinExistence type="inferred from homology"/>
<dbReference type="InterPro" id="IPR008915">
    <property type="entry name" value="Peptidase_M50"/>
</dbReference>
<comment type="similarity">
    <text evidence="3">Belongs to the peptidase M50B family.</text>
</comment>
<reference evidence="10" key="3">
    <citation type="submission" date="2021-06" db="EMBL/GenBank/DDBJ databases">
        <title>Genomic Description and Analysis of Intracellular Bacteria, Candidatus Berkiella cookevillensis and Candidatus Berkiella aquae.</title>
        <authorList>
            <person name="Kidane D.T."/>
            <person name="Mehari Y.T."/>
            <person name="Rice F.C."/>
            <person name="Arivett B.A."/>
            <person name="Farone A.L."/>
            <person name="Berk S.G."/>
            <person name="Farone M.B."/>
        </authorList>
    </citation>
    <scope>NUCLEOTIDE SEQUENCE</scope>
    <source>
        <strain evidence="10">CC99</strain>
    </source>
</reference>
<dbReference type="PATRIC" id="fig|1590042.3.peg.2539"/>
<dbReference type="AlphaFoldDB" id="A0A0Q9YHP9"/>
<feature type="transmembrane region" description="Helical" evidence="7">
    <location>
        <begin position="230"/>
        <end position="249"/>
    </location>
</feature>
<dbReference type="GO" id="GO:0004222">
    <property type="term" value="F:metalloendopeptidase activity"/>
    <property type="evidence" value="ECO:0007669"/>
    <property type="project" value="InterPro"/>
</dbReference>
<name>A0A0Q9YHP9_9GAMM</name>